<dbReference type="EMBL" id="JARBHB010000002">
    <property type="protein sequence ID" value="KAJ8893410.1"/>
    <property type="molecule type" value="Genomic_DNA"/>
</dbReference>
<dbReference type="Proteomes" id="UP001159363">
    <property type="component" value="Chromosome 2"/>
</dbReference>
<accession>A0ABQ9IAY1</accession>
<evidence type="ECO:0000313" key="2">
    <source>
        <dbReference type="Proteomes" id="UP001159363"/>
    </source>
</evidence>
<name>A0ABQ9IAY1_9NEOP</name>
<protein>
    <submittedName>
        <fullName evidence="1">Uncharacterized protein</fullName>
    </submittedName>
</protein>
<gene>
    <name evidence="1" type="ORF">PR048_006001</name>
</gene>
<sequence>MAKSEFVGVLCSLKYEGMSANNVISGFKSTGIFSWDPTKYPVDRLNPEKLRRYKANEPDIEYAQFADATQCPLVEADGAFVANGQPQKALVEIAQPSTSHTAPETLNTGMTLGWDSISLQQTLASDIQSSELNISFEKLLLRKISKTPTSKVTRRKIDPHGRVLTSEESQENLKKKQKIVSVADQQSDDSDEYKGWEKGEDLDLNFSECEENPVELYKQDEYNVGEFVLVLFMGGKINTTMFRYVCIVQDLKPERECCYQVMELKCIDSDKKSFVSKESDLSSVSSVHILGKLPTPEVVGVNRIQYRFTHPIYVCEL</sequence>
<comment type="caution">
    <text evidence="1">The sequence shown here is derived from an EMBL/GenBank/DDBJ whole genome shotgun (WGS) entry which is preliminary data.</text>
</comment>
<evidence type="ECO:0000313" key="1">
    <source>
        <dbReference type="EMBL" id="KAJ8893410.1"/>
    </source>
</evidence>
<organism evidence="1 2">
    <name type="scientific">Dryococelus australis</name>
    <dbReference type="NCBI Taxonomy" id="614101"/>
    <lineage>
        <taxon>Eukaryota</taxon>
        <taxon>Metazoa</taxon>
        <taxon>Ecdysozoa</taxon>
        <taxon>Arthropoda</taxon>
        <taxon>Hexapoda</taxon>
        <taxon>Insecta</taxon>
        <taxon>Pterygota</taxon>
        <taxon>Neoptera</taxon>
        <taxon>Polyneoptera</taxon>
        <taxon>Phasmatodea</taxon>
        <taxon>Verophasmatodea</taxon>
        <taxon>Anareolatae</taxon>
        <taxon>Phasmatidae</taxon>
        <taxon>Eurycanthinae</taxon>
        <taxon>Dryococelus</taxon>
    </lineage>
</organism>
<reference evidence="1 2" key="1">
    <citation type="submission" date="2023-02" db="EMBL/GenBank/DDBJ databases">
        <title>LHISI_Scaffold_Assembly.</title>
        <authorList>
            <person name="Stuart O.P."/>
            <person name="Cleave R."/>
            <person name="Magrath M.J.L."/>
            <person name="Mikheyev A.S."/>
        </authorList>
    </citation>
    <scope>NUCLEOTIDE SEQUENCE [LARGE SCALE GENOMIC DNA]</scope>
    <source>
        <strain evidence="1">Daus_M_001</strain>
        <tissue evidence="1">Leg muscle</tissue>
    </source>
</reference>
<proteinExistence type="predicted"/>
<keyword evidence="2" id="KW-1185">Reference proteome</keyword>